<gene>
    <name evidence="2" type="ORF">N0F65_007402</name>
</gene>
<proteinExistence type="predicted"/>
<organism evidence="2 3">
    <name type="scientific">Lagenidium giganteum</name>
    <dbReference type="NCBI Taxonomy" id="4803"/>
    <lineage>
        <taxon>Eukaryota</taxon>
        <taxon>Sar</taxon>
        <taxon>Stramenopiles</taxon>
        <taxon>Oomycota</taxon>
        <taxon>Peronosporomycetes</taxon>
        <taxon>Pythiales</taxon>
        <taxon>Pythiaceae</taxon>
    </lineage>
</organism>
<name>A0AAV2ZRN9_9STRA</name>
<feature type="region of interest" description="Disordered" evidence="1">
    <location>
        <begin position="1"/>
        <end position="31"/>
    </location>
</feature>
<evidence type="ECO:0000313" key="2">
    <source>
        <dbReference type="EMBL" id="DBA05240.1"/>
    </source>
</evidence>
<sequence>MGKNPAMSVRSDSRSTSNTARSNNQSDRSVSSVVDDPVMMAYVDQSDRIIKKTIKRYVQFVADDKRTVDTERWNRFMVVGGLRLYQERTADASVRDTMVSSSGSEGTFLMASPSREMKVVSAFGGGHLQGTLETIMEGLYADTTQQMKQQSSIQYPGLIDCSVMEAVETESPDMPFHFFGVKWLQKRSHLNDTTDELCWVERMGVMVDASGRPFGYQLVKSVDLGAPMADRVDKESSRVTMSICYIYNQLNEEVTEVYIRGIVEPPMDSDKAEIAANAAGEYILAPVKAKACAQMKKISELIQKSKDEREQRLACRCSKVVKGLPKRDICSTCKETMRIAKLVPIGDLQSGRLTLSARLDRNSFAMSRRNTLLASSMLESRAGFVREDGQVPDDVKSYNEATSLRMFMPILDPRPNTEYRAKRKDNVLTMMLRHHQRKRDSAAADRAPITE</sequence>
<comment type="caution">
    <text evidence="2">The sequence shown here is derived from an EMBL/GenBank/DDBJ whole genome shotgun (WGS) entry which is preliminary data.</text>
</comment>
<dbReference type="PANTHER" id="PTHR13510:SF44">
    <property type="entry name" value="RABENOSYN-5"/>
    <property type="match status" value="1"/>
</dbReference>
<dbReference type="Proteomes" id="UP001146120">
    <property type="component" value="Unassembled WGS sequence"/>
</dbReference>
<dbReference type="PANTHER" id="PTHR13510">
    <property type="entry name" value="FYVE-FINGER-CONTAINING RAB5 EFFECTOR PROTEIN RABENOSYN-5-RELATED"/>
    <property type="match status" value="1"/>
</dbReference>
<dbReference type="EMBL" id="DAKRPA010000001">
    <property type="protein sequence ID" value="DBA05240.1"/>
    <property type="molecule type" value="Genomic_DNA"/>
</dbReference>
<feature type="compositionally biased region" description="Low complexity" evidence="1">
    <location>
        <begin position="14"/>
        <end position="31"/>
    </location>
</feature>
<evidence type="ECO:0000256" key="1">
    <source>
        <dbReference type="SAM" id="MobiDB-lite"/>
    </source>
</evidence>
<reference evidence="2" key="2">
    <citation type="journal article" date="2023" name="Microbiol Resour">
        <title>Decontamination and Annotation of the Draft Genome Sequence of the Oomycete Lagenidium giganteum ARSEF 373.</title>
        <authorList>
            <person name="Morgan W.R."/>
            <person name="Tartar A."/>
        </authorList>
    </citation>
    <scope>NUCLEOTIDE SEQUENCE</scope>
    <source>
        <strain evidence="2">ARSEF 373</strain>
    </source>
</reference>
<evidence type="ECO:0000313" key="3">
    <source>
        <dbReference type="Proteomes" id="UP001146120"/>
    </source>
</evidence>
<protein>
    <recommendedName>
        <fullName evidence="4">START domain-containing protein</fullName>
    </recommendedName>
</protein>
<reference evidence="2" key="1">
    <citation type="submission" date="2022-11" db="EMBL/GenBank/DDBJ databases">
        <authorList>
            <person name="Morgan W.R."/>
            <person name="Tartar A."/>
        </authorList>
    </citation>
    <scope>NUCLEOTIDE SEQUENCE</scope>
    <source>
        <strain evidence="2">ARSEF 373</strain>
    </source>
</reference>
<dbReference type="InterPro" id="IPR052727">
    <property type="entry name" value="Rab4/Rab5_effector"/>
</dbReference>
<accession>A0AAV2ZRN9</accession>
<evidence type="ECO:0008006" key="4">
    <source>
        <dbReference type="Google" id="ProtNLM"/>
    </source>
</evidence>
<keyword evidence="3" id="KW-1185">Reference proteome</keyword>
<dbReference type="AlphaFoldDB" id="A0AAV2ZRN9"/>